<proteinExistence type="predicted"/>
<evidence type="ECO:0000313" key="3">
    <source>
        <dbReference type="Proteomes" id="UP001604277"/>
    </source>
</evidence>
<dbReference type="Proteomes" id="UP001604277">
    <property type="component" value="Unassembled WGS sequence"/>
</dbReference>
<feature type="region of interest" description="Disordered" evidence="1">
    <location>
        <begin position="68"/>
        <end position="100"/>
    </location>
</feature>
<feature type="compositionally biased region" description="Basic and acidic residues" evidence="1">
    <location>
        <begin position="1"/>
        <end position="15"/>
    </location>
</feature>
<organism evidence="2 3">
    <name type="scientific">Forsythia ovata</name>
    <dbReference type="NCBI Taxonomy" id="205694"/>
    <lineage>
        <taxon>Eukaryota</taxon>
        <taxon>Viridiplantae</taxon>
        <taxon>Streptophyta</taxon>
        <taxon>Embryophyta</taxon>
        <taxon>Tracheophyta</taxon>
        <taxon>Spermatophyta</taxon>
        <taxon>Magnoliopsida</taxon>
        <taxon>eudicotyledons</taxon>
        <taxon>Gunneridae</taxon>
        <taxon>Pentapetalae</taxon>
        <taxon>asterids</taxon>
        <taxon>lamiids</taxon>
        <taxon>Lamiales</taxon>
        <taxon>Oleaceae</taxon>
        <taxon>Forsythieae</taxon>
        <taxon>Forsythia</taxon>
    </lineage>
</organism>
<gene>
    <name evidence="2" type="ORF">Fot_28612</name>
</gene>
<dbReference type="AlphaFoldDB" id="A0ABD1TPI8"/>
<comment type="caution">
    <text evidence="2">The sequence shown here is derived from an EMBL/GenBank/DDBJ whole genome shotgun (WGS) entry which is preliminary data.</text>
</comment>
<evidence type="ECO:0000313" key="2">
    <source>
        <dbReference type="EMBL" id="KAL2514641.1"/>
    </source>
</evidence>
<protein>
    <submittedName>
        <fullName evidence="2">Uncharacterized protein</fullName>
    </submittedName>
</protein>
<keyword evidence="3" id="KW-1185">Reference proteome</keyword>
<feature type="region of interest" description="Disordered" evidence="1">
    <location>
        <begin position="1"/>
        <end position="23"/>
    </location>
</feature>
<accession>A0ABD1TPI8</accession>
<reference evidence="3" key="1">
    <citation type="submission" date="2024-07" db="EMBL/GenBank/DDBJ databases">
        <title>Two chromosome-level genome assemblies of Korean endemic species Abeliophyllum distichum and Forsythia ovata (Oleaceae).</title>
        <authorList>
            <person name="Jang H."/>
        </authorList>
    </citation>
    <scope>NUCLEOTIDE SEQUENCE [LARGE SCALE GENOMIC DNA]</scope>
</reference>
<sequence>MENECENPRVDRQLENDGNALGVPEDAYVPEFYEKADCNIEVEWEAFLDRYQEDIWNSWQDGLGMKNEEETQLTGESEEHEVETEGFHEGFVDSNFEYEE</sequence>
<name>A0ABD1TPI8_9LAMI</name>
<dbReference type="EMBL" id="JBFOLJ010000008">
    <property type="protein sequence ID" value="KAL2514641.1"/>
    <property type="molecule type" value="Genomic_DNA"/>
</dbReference>
<evidence type="ECO:0000256" key="1">
    <source>
        <dbReference type="SAM" id="MobiDB-lite"/>
    </source>
</evidence>